<accession>A0A6I6N3R0</accession>
<reference evidence="2 3" key="1">
    <citation type="submission" date="2019-12" db="EMBL/GenBank/DDBJ databases">
        <title>Streptomyces sp. strain T44 isolated from rhizosphere soil of Broussonetia papyrifera.</title>
        <authorList>
            <person name="Mo P."/>
        </authorList>
    </citation>
    <scope>NUCLEOTIDE SEQUENCE [LARGE SCALE GENOMIC DNA]</scope>
    <source>
        <strain evidence="2 3">T44</strain>
    </source>
</reference>
<dbReference type="AlphaFoldDB" id="A0A6I6N3R0"/>
<dbReference type="KEGG" id="sbro:GQF42_16510"/>
<keyword evidence="1" id="KW-1133">Transmembrane helix</keyword>
<proteinExistence type="predicted"/>
<organism evidence="2 3">
    <name type="scientific">Streptomyces broussonetiae</name>
    <dbReference type="NCBI Taxonomy" id="2686304"/>
    <lineage>
        <taxon>Bacteria</taxon>
        <taxon>Bacillati</taxon>
        <taxon>Actinomycetota</taxon>
        <taxon>Actinomycetes</taxon>
        <taxon>Kitasatosporales</taxon>
        <taxon>Streptomycetaceae</taxon>
        <taxon>Streptomyces</taxon>
    </lineage>
</organism>
<name>A0A6I6N3R0_9ACTN</name>
<keyword evidence="1" id="KW-0812">Transmembrane</keyword>
<keyword evidence="3" id="KW-1185">Reference proteome</keyword>
<evidence type="ECO:0000256" key="1">
    <source>
        <dbReference type="SAM" id="Phobius"/>
    </source>
</evidence>
<dbReference type="RefSeq" id="WP_158920599.1">
    <property type="nucleotide sequence ID" value="NZ_CP047020.1"/>
</dbReference>
<evidence type="ECO:0000313" key="2">
    <source>
        <dbReference type="EMBL" id="QHA04680.1"/>
    </source>
</evidence>
<sequence length="112" mass="12514">MLRFMDWSVVAMGCVLVLLSLASRWWERTEVRKGRSPDQGMRFFGAWLPLLVGLGLVGARMPSLLVAPHPVIMIADTLDGALWVTVLILVLRAVRRGTRARSPRNGWAPPRP</sequence>
<feature type="transmembrane region" description="Helical" evidence="1">
    <location>
        <begin position="6"/>
        <end position="26"/>
    </location>
</feature>
<dbReference type="EMBL" id="CP047020">
    <property type="protein sequence ID" value="QHA04680.1"/>
    <property type="molecule type" value="Genomic_DNA"/>
</dbReference>
<feature type="transmembrane region" description="Helical" evidence="1">
    <location>
        <begin position="71"/>
        <end position="94"/>
    </location>
</feature>
<protein>
    <submittedName>
        <fullName evidence="2">Uncharacterized protein</fullName>
    </submittedName>
</protein>
<dbReference type="Proteomes" id="UP000436138">
    <property type="component" value="Chromosome"/>
</dbReference>
<keyword evidence="1" id="KW-0472">Membrane</keyword>
<feature type="transmembrane region" description="Helical" evidence="1">
    <location>
        <begin position="46"/>
        <end position="65"/>
    </location>
</feature>
<evidence type="ECO:0000313" key="3">
    <source>
        <dbReference type="Proteomes" id="UP000436138"/>
    </source>
</evidence>
<gene>
    <name evidence="2" type="ORF">GQF42_16510</name>
</gene>